<dbReference type="GO" id="GO:0008270">
    <property type="term" value="F:zinc ion binding"/>
    <property type="evidence" value="ECO:0007669"/>
    <property type="project" value="InterPro"/>
</dbReference>
<dbReference type="Pfam" id="PF01541">
    <property type="entry name" value="GIY-YIG"/>
    <property type="match status" value="1"/>
</dbReference>
<dbReference type="InterPro" id="IPR035901">
    <property type="entry name" value="GIY-YIG_endonuc_sf"/>
</dbReference>
<dbReference type="InterPro" id="IPR000305">
    <property type="entry name" value="GIY-YIG_endonuc"/>
</dbReference>
<dbReference type="InterPro" id="IPR036875">
    <property type="entry name" value="Znf_CCHC_sf"/>
</dbReference>
<organism evidence="2 3">
    <name type="scientific">Tribonema minus</name>
    <dbReference type="NCBI Taxonomy" id="303371"/>
    <lineage>
        <taxon>Eukaryota</taxon>
        <taxon>Sar</taxon>
        <taxon>Stramenopiles</taxon>
        <taxon>Ochrophyta</taxon>
        <taxon>PX clade</taxon>
        <taxon>Xanthophyceae</taxon>
        <taxon>Tribonematales</taxon>
        <taxon>Tribonemataceae</taxon>
        <taxon>Tribonema</taxon>
    </lineage>
</organism>
<comment type="caution">
    <text evidence="2">The sequence shown here is derived from an EMBL/GenBank/DDBJ whole genome shotgun (WGS) entry which is preliminary data.</text>
</comment>
<accession>A0A836CEP9</accession>
<dbReference type="Gene3D" id="3.40.1440.10">
    <property type="entry name" value="GIY-YIG endonuclease"/>
    <property type="match status" value="1"/>
</dbReference>
<evidence type="ECO:0000313" key="3">
    <source>
        <dbReference type="Proteomes" id="UP000664859"/>
    </source>
</evidence>
<gene>
    <name evidence="2" type="ORF">JKP88DRAFT_131761</name>
</gene>
<dbReference type="EMBL" id="JAFCMP010000223">
    <property type="protein sequence ID" value="KAG5183042.1"/>
    <property type="molecule type" value="Genomic_DNA"/>
</dbReference>
<feature type="non-terminal residue" evidence="2">
    <location>
        <position position="1"/>
    </location>
</feature>
<name>A0A836CEP9_9STRA</name>
<evidence type="ECO:0000259" key="1">
    <source>
        <dbReference type="Pfam" id="PF01541"/>
    </source>
</evidence>
<feature type="domain" description="GIY-YIG" evidence="1">
    <location>
        <begin position="2"/>
        <end position="42"/>
    </location>
</feature>
<protein>
    <recommendedName>
        <fullName evidence="1">GIY-YIG domain-containing protein</fullName>
    </recommendedName>
</protein>
<feature type="non-terminal residue" evidence="2">
    <location>
        <position position="131"/>
    </location>
</feature>
<dbReference type="AlphaFoldDB" id="A0A836CEP9"/>
<evidence type="ECO:0000313" key="2">
    <source>
        <dbReference type="EMBL" id="KAG5183042.1"/>
    </source>
</evidence>
<dbReference type="OrthoDB" id="65334at2759"/>
<dbReference type="SUPFAM" id="SSF82771">
    <property type="entry name" value="GIY-YIG endonuclease"/>
    <property type="match status" value="1"/>
</dbReference>
<dbReference type="SUPFAM" id="SSF57756">
    <property type="entry name" value="Retrovirus zinc finger-like domains"/>
    <property type="match status" value="1"/>
</dbReference>
<reference evidence="2" key="1">
    <citation type="submission" date="2021-02" db="EMBL/GenBank/DDBJ databases">
        <title>First Annotated Genome of the Yellow-green Alga Tribonema minus.</title>
        <authorList>
            <person name="Mahan K.M."/>
        </authorList>
    </citation>
    <scope>NUCLEOTIDE SEQUENCE</scope>
    <source>
        <strain evidence="2">UTEX B ZZ1240</strain>
    </source>
</reference>
<dbReference type="GO" id="GO:0003676">
    <property type="term" value="F:nucleic acid binding"/>
    <property type="evidence" value="ECO:0007669"/>
    <property type="project" value="InterPro"/>
</dbReference>
<dbReference type="Proteomes" id="UP000664859">
    <property type="component" value="Unassembled WGS sequence"/>
</dbReference>
<sequence length="131" mass="14887">VIYVLGLRHGKYYVGRTPRLPDRLREHYEGKGAAWTKHYPMERLLSIKYASQCGGAVNGAVEEKETMEWMARYGVDNVRGGTYAQLQYEPEAMKAICKQVWGSADLCLECGSGEHFATSCPSRRKRKKQEP</sequence>
<keyword evidence="3" id="KW-1185">Reference proteome</keyword>
<proteinExistence type="predicted"/>